<feature type="domain" description="Vitamin K epoxide reductase" evidence="11">
    <location>
        <begin position="18"/>
        <end position="159"/>
    </location>
</feature>
<protein>
    <submittedName>
        <fullName evidence="12">Vitamin K epoxide reductase family protein</fullName>
    </submittedName>
</protein>
<feature type="transmembrane region" description="Helical" evidence="10">
    <location>
        <begin position="140"/>
        <end position="160"/>
    </location>
</feature>
<sequence>MTVPAITSGARERGGPGIHTLGWLYLVAGAIGFVASATLMIERVASLRDPDYVVSCSINPVVACGSVMDSPQAEAFGFPNPLMGIAGFAVVVTSGVGLLAAFRPPRWYWLGMLAGTTFGLLLVHWLIYHSLYTIEALCPYCMVVWAVTVPIFWYTLLRVLRHELWLPGPVAWLVDRVARLHTFVLALWFLGIAALIVWVFWDYWSALL</sequence>
<evidence type="ECO:0000259" key="11">
    <source>
        <dbReference type="SMART" id="SM00756"/>
    </source>
</evidence>
<dbReference type="InterPro" id="IPR038354">
    <property type="entry name" value="VKOR_sf"/>
</dbReference>
<dbReference type="GO" id="GO:0048038">
    <property type="term" value="F:quinone binding"/>
    <property type="evidence" value="ECO:0007669"/>
    <property type="project" value="UniProtKB-KW"/>
</dbReference>
<proteinExistence type="inferred from homology"/>
<evidence type="ECO:0000256" key="7">
    <source>
        <dbReference type="ARBA" id="ARBA00023136"/>
    </source>
</evidence>
<keyword evidence="6" id="KW-0560">Oxidoreductase</keyword>
<dbReference type="CDD" id="cd12922">
    <property type="entry name" value="VKOR_5"/>
    <property type="match status" value="1"/>
</dbReference>
<keyword evidence="7 10" id="KW-0472">Membrane</keyword>
<dbReference type="InterPro" id="IPR012932">
    <property type="entry name" value="VKOR"/>
</dbReference>
<feature type="transmembrane region" description="Helical" evidence="10">
    <location>
        <begin position="82"/>
        <end position="102"/>
    </location>
</feature>
<dbReference type="InterPro" id="IPR041714">
    <property type="entry name" value="VKOR_Actinobacteria"/>
</dbReference>
<dbReference type="Gene3D" id="1.20.1440.130">
    <property type="entry name" value="VKOR domain"/>
    <property type="match status" value="1"/>
</dbReference>
<keyword evidence="4" id="KW-0874">Quinone</keyword>
<dbReference type="Proteomes" id="UP000582974">
    <property type="component" value="Unassembled WGS sequence"/>
</dbReference>
<keyword evidence="13" id="KW-1185">Reference proteome</keyword>
<keyword evidence="8" id="KW-1015">Disulfide bond</keyword>
<evidence type="ECO:0000313" key="13">
    <source>
        <dbReference type="Proteomes" id="UP000582974"/>
    </source>
</evidence>
<name>A0A838AE64_9PSEU</name>
<keyword evidence="9" id="KW-0676">Redox-active center</keyword>
<evidence type="ECO:0000256" key="1">
    <source>
        <dbReference type="ARBA" id="ARBA00004141"/>
    </source>
</evidence>
<dbReference type="EMBL" id="JACCKD010000007">
    <property type="protein sequence ID" value="MBA0127418.1"/>
    <property type="molecule type" value="Genomic_DNA"/>
</dbReference>
<keyword evidence="5 10" id="KW-1133">Transmembrane helix</keyword>
<organism evidence="12 13">
    <name type="scientific">Haloechinothrix aidingensis</name>
    <dbReference type="NCBI Taxonomy" id="2752311"/>
    <lineage>
        <taxon>Bacteria</taxon>
        <taxon>Bacillati</taxon>
        <taxon>Actinomycetota</taxon>
        <taxon>Actinomycetes</taxon>
        <taxon>Pseudonocardiales</taxon>
        <taxon>Pseudonocardiaceae</taxon>
        <taxon>Haloechinothrix</taxon>
    </lineage>
</organism>
<evidence type="ECO:0000256" key="5">
    <source>
        <dbReference type="ARBA" id="ARBA00022989"/>
    </source>
</evidence>
<accession>A0A838AE64</accession>
<comment type="subcellular location">
    <subcellularLocation>
        <location evidence="1">Membrane</location>
        <topology evidence="1">Multi-pass membrane protein</topology>
    </subcellularLocation>
</comment>
<dbReference type="Pfam" id="PF07884">
    <property type="entry name" value="VKOR"/>
    <property type="match status" value="1"/>
</dbReference>
<dbReference type="RefSeq" id="WP_180894243.1">
    <property type="nucleotide sequence ID" value="NZ_JACCKD010000007.1"/>
</dbReference>
<comment type="similarity">
    <text evidence="2">Belongs to the VKOR family.</text>
</comment>
<feature type="transmembrane region" description="Helical" evidence="10">
    <location>
        <begin position="20"/>
        <end position="41"/>
    </location>
</feature>
<evidence type="ECO:0000256" key="8">
    <source>
        <dbReference type="ARBA" id="ARBA00023157"/>
    </source>
</evidence>
<dbReference type="GO" id="GO:0016491">
    <property type="term" value="F:oxidoreductase activity"/>
    <property type="evidence" value="ECO:0007669"/>
    <property type="project" value="UniProtKB-KW"/>
</dbReference>
<evidence type="ECO:0000256" key="2">
    <source>
        <dbReference type="ARBA" id="ARBA00006214"/>
    </source>
</evidence>
<feature type="transmembrane region" description="Helical" evidence="10">
    <location>
        <begin position="108"/>
        <end position="128"/>
    </location>
</feature>
<dbReference type="GO" id="GO:0016020">
    <property type="term" value="C:membrane"/>
    <property type="evidence" value="ECO:0007669"/>
    <property type="project" value="UniProtKB-SubCell"/>
</dbReference>
<evidence type="ECO:0000313" key="12">
    <source>
        <dbReference type="EMBL" id="MBA0127418.1"/>
    </source>
</evidence>
<comment type="caution">
    <text evidence="12">The sequence shown here is derived from an EMBL/GenBank/DDBJ whole genome shotgun (WGS) entry which is preliminary data.</text>
</comment>
<gene>
    <name evidence="12" type="ORF">H0B56_17875</name>
</gene>
<evidence type="ECO:0000256" key="9">
    <source>
        <dbReference type="ARBA" id="ARBA00023284"/>
    </source>
</evidence>
<dbReference type="SMART" id="SM00756">
    <property type="entry name" value="VKc"/>
    <property type="match status" value="1"/>
</dbReference>
<evidence type="ECO:0000256" key="6">
    <source>
        <dbReference type="ARBA" id="ARBA00023002"/>
    </source>
</evidence>
<evidence type="ECO:0000256" key="3">
    <source>
        <dbReference type="ARBA" id="ARBA00022692"/>
    </source>
</evidence>
<reference evidence="12 13" key="1">
    <citation type="submission" date="2020-07" db="EMBL/GenBank/DDBJ databases">
        <title>Genome of Haloechinothrix sp.</title>
        <authorList>
            <person name="Tang S.-K."/>
            <person name="Yang L."/>
            <person name="Zhu W.-Y."/>
        </authorList>
    </citation>
    <scope>NUCLEOTIDE SEQUENCE [LARGE SCALE GENOMIC DNA]</scope>
    <source>
        <strain evidence="12 13">YIM 98757</strain>
    </source>
</reference>
<evidence type="ECO:0000256" key="10">
    <source>
        <dbReference type="SAM" id="Phobius"/>
    </source>
</evidence>
<keyword evidence="3 10" id="KW-0812">Transmembrane</keyword>
<dbReference type="AlphaFoldDB" id="A0A838AE64"/>
<evidence type="ECO:0000256" key="4">
    <source>
        <dbReference type="ARBA" id="ARBA00022719"/>
    </source>
</evidence>
<feature type="transmembrane region" description="Helical" evidence="10">
    <location>
        <begin position="180"/>
        <end position="201"/>
    </location>
</feature>